<comment type="caution">
    <text evidence="2">The sequence shown here is derived from an EMBL/GenBank/DDBJ whole genome shotgun (WGS) entry which is preliminary data.</text>
</comment>
<keyword evidence="3" id="KW-1185">Reference proteome</keyword>
<dbReference type="AlphaFoldDB" id="A0A9W8L4I7"/>
<dbReference type="EMBL" id="JANBTX010000023">
    <property type="protein sequence ID" value="KAJ2689586.1"/>
    <property type="molecule type" value="Genomic_DNA"/>
</dbReference>
<reference evidence="2" key="1">
    <citation type="submission" date="2022-07" db="EMBL/GenBank/DDBJ databases">
        <title>Phylogenomic reconstructions and comparative analyses of Kickxellomycotina fungi.</title>
        <authorList>
            <person name="Reynolds N.K."/>
            <person name="Stajich J.E."/>
            <person name="Barry K."/>
            <person name="Grigoriev I.V."/>
            <person name="Crous P."/>
            <person name="Smith M.E."/>
        </authorList>
    </citation>
    <scope>NUCLEOTIDE SEQUENCE</scope>
    <source>
        <strain evidence="2">CBS 109367</strain>
    </source>
</reference>
<evidence type="ECO:0000256" key="1">
    <source>
        <dbReference type="SAM" id="MobiDB-lite"/>
    </source>
</evidence>
<dbReference type="Proteomes" id="UP001151516">
    <property type="component" value="Unassembled WGS sequence"/>
</dbReference>
<organism evidence="2 3">
    <name type="scientific">Coemansia spiralis</name>
    <dbReference type="NCBI Taxonomy" id="417178"/>
    <lineage>
        <taxon>Eukaryota</taxon>
        <taxon>Fungi</taxon>
        <taxon>Fungi incertae sedis</taxon>
        <taxon>Zoopagomycota</taxon>
        <taxon>Kickxellomycotina</taxon>
        <taxon>Kickxellomycetes</taxon>
        <taxon>Kickxellales</taxon>
        <taxon>Kickxellaceae</taxon>
        <taxon>Coemansia</taxon>
    </lineage>
</organism>
<accession>A0A9W8L4I7</accession>
<evidence type="ECO:0000313" key="3">
    <source>
        <dbReference type="Proteomes" id="UP001151516"/>
    </source>
</evidence>
<evidence type="ECO:0000313" key="2">
    <source>
        <dbReference type="EMBL" id="KAJ2689586.1"/>
    </source>
</evidence>
<feature type="region of interest" description="Disordered" evidence="1">
    <location>
        <begin position="83"/>
        <end position="125"/>
    </location>
</feature>
<dbReference type="OrthoDB" id="5599778at2759"/>
<protein>
    <submittedName>
        <fullName evidence="2">Uncharacterized protein</fullName>
    </submittedName>
</protein>
<proteinExistence type="predicted"/>
<sequence length="181" mass="20271">MEVYRRRHSFSSTLDTFSESWCSVHLSPQQPAFPLPPSEPPQQRVATWLQQQHIEAMQPAQYASSCRKSQSQVSLADFLRCTGPQRPSFLDRTKPKQTAPDTTASPPAPDSKQHPRAAEEEEPTDAEFLSHVLSHFVAFQPQDFPQIALAACDQPATPTDGLWTLISRALGELTRDITFLN</sequence>
<gene>
    <name evidence="2" type="ORF">IWW39_001390</name>
</gene>
<name>A0A9W8L4I7_9FUNG</name>